<dbReference type="Gene3D" id="2.60.40.10">
    <property type="entry name" value="Immunoglobulins"/>
    <property type="match status" value="1"/>
</dbReference>
<comment type="caution">
    <text evidence="2">The sequence shown here is derived from an EMBL/GenBank/DDBJ whole genome shotgun (WGS) entry which is preliminary data.</text>
</comment>
<dbReference type="InterPro" id="IPR011889">
    <property type="entry name" value="Liste_lipo_26"/>
</dbReference>
<dbReference type="RefSeq" id="WP_346758098.1">
    <property type="nucleotide sequence ID" value="NZ_JAUJEB010000001.1"/>
</dbReference>
<evidence type="ECO:0000259" key="1">
    <source>
        <dbReference type="PROSITE" id="PS50093"/>
    </source>
</evidence>
<organism evidence="2 3">
    <name type="scientific">Agaribacillus aureus</name>
    <dbReference type="NCBI Taxonomy" id="3051825"/>
    <lineage>
        <taxon>Bacteria</taxon>
        <taxon>Pseudomonadati</taxon>
        <taxon>Bacteroidota</taxon>
        <taxon>Cytophagia</taxon>
        <taxon>Cytophagales</taxon>
        <taxon>Splendidivirgaceae</taxon>
        <taxon>Agaribacillus</taxon>
    </lineage>
</organism>
<dbReference type="Proteomes" id="UP001172083">
    <property type="component" value="Unassembled WGS sequence"/>
</dbReference>
<feature type="domain" description="PKD" evidence="1">
    <location>
        <begin position="33"/>
        <end position="94"/>
    </location>
</feature>
<reference evidence="2" key="1">
    <citation type="submission" date="2023-06" db="EMBL/GenBank/DDBJ databases">
        <title>Genomic of Agaribacillus aureum.</title>
        <authorList>
            <person name="Wang G."/>
        </authorList>
    </citation>
    <scope>NUCLEOTIDE SEQUENCE</scope>
    <source>
        <strain evidence="2">BMA12</strain>
    </source>
</reference>
<accession>A0ABT8L8Q9</accession>
<name>A0ABT8L8Q9_9BACT</name>
<dbReference type="Pfam" id="PF03382">
    <property type="entry name" value="DUF285"/>
    <property type="match status" value="1"/>
</dbReference>
<evidence type="ECO:0000313" key="3">
    <source>
        <dbReference type="Proteomes" id="UP001172083"/>
    </source>
</evidence>
<dbReference type="CDD" id="cd00146">
    <property type="entry name" value="PKD"/>
    <property type="match status" value="1"/>
</dbReference>
<gene>
    <name evidence="2" type="ORF">QQ020_12020</name>
</gene>
<proteinExistence type="predicted"/>
<dbReference type="InterPro" id="IPR013783">
    <property type="entry name" value="Ig-like_fold"/>
</dbReference>
<dbReference type="InterPro" id="IPR005046">
    <property type="entry name" value="DUF285"/>
</dbReference>
<dbReference type="InterPro" id="IPR035986">
    <property type="entry name" value="PKD_dom_sf"/>
</dbReference>
<protein>
    <submittedName>
        <fullName evidence="2">BspA family leucine-rich repeat surface protein</fullName>
    </submittedName>
</protein>
<sequence>MNETNKLDVVQKNQNIHINRDDLEIDHSKAGNIRGSFITTWKTTAYNEEITIPTNSGSGPYHYSVDWGDGSIDSDLSGDATHRYASPGIYTVTIRGVFPHIFFNGRSWADKIRTVEQWGDIRWTSMERAFAGCSNLEILATDAPDLSEVTDMSFMFESATSFNQNIGSWDVSNVANMSGMFWYATSFNQNINDWDVSNAINMSFMFNGAYAFNEDISGWDVSNATDMKWMFAFAISFNQDIGGWNVGKVTNMSFMFNGAYAFNQNIGDWDVNRVTNMEFMFHRAISFNQKIGNWDVSNVTDMNWMFSRSGLDFHQLFSDSGQMDK</sequence>
<dbReference type="NCBIfam" id="TIGR02167">
    <property type="entry name" value="Liste_lipo_26"/>
    <property type="match status" value="4"/>
</dbReference>
<dbReference type="EMBL" id="JAUJEB010000001">
    <property type="protein sequence ID" value="MDN5212781.1"/>
    <property type="molecule type" value="Genomic_DNA"/>
</dbReference>
<evidence type="ECO:0000313" key="2">
    <source>
        <dbReference type="EMBL" id="MDN5212781.1"/>
    </source>
</evidence>
<dbReference type="SUPFAM" id="SSF49299">
    <property type="entry name" value="PKD domain"/>
    <property type="match status" value="1"/>
</dbReference>
<dbReference type="InterPro" id="IPR000601">
    <property type="entry name" value="PKD_dom"/>
</dbReference>
<keyword evidence="3" id="KW-1185">Reference proteome</keyword>
<dbReference type="PROSITE" id="PS50093">
    <property type="entry name" value="PKD"/>
    <property type="match status" value="1"/>
</dbReference>